<evidence type="ECO:0000313" key="2">
    <source>
        <dbReference type="Proteomes" id="UP001177021"/>
    </source>
</evidence>
<keyword evidence="2" id="KW-1185">Reference proteome</keyword>
<dbReference type="Proteomes" id="UP001177021">
    <property type="component" value="Unassembled WGS sequence"/>
</dbReference>
<proteinExistence type="predicted"/>
<feature type="non-terminal residue" evidence="1">
    <location>
        <position position="1"/>
    </location>
</feature>
<accession>A0ACB0ITG4</accession>
<organism evidence="1 2">
    <name type="scientific">Trifolium pratense</name>
    <name type="common">Red clover</name>
    <dbReference type="NCBI Taxonomy" id="57577"/>
    <lineage>
        <taxon>Eukaryota</taxon>
        <taxon>Viridiplantae</taxon>
        <taxon>Streptophyta</taxon>
        <taxon>Embryophyta</taxon>
        <taxon>Tracheophyta</taxon>
        <taxon>Spermatophyta</taxon>
        <taxon>Magnoliopsida</taxon>
        <taxon>eudicotyledons</taxon>
        <taxon>Gunneridae</taxon>
        <taxon>Pentapetalae</taxon>
        <taxon>rosids</taxon>
        <taxon>fabids</taxon>
        <taxon>Fabales</taxon>
        <taxon>Fabaceae</taxon>
        <taxon>Papilionoideae</taxon>
        <taxon>50 kb inversion clade</taxon>
        <taxon>NPAAA clade</taxon>
        <taxon>Hologalegina</taxon>
        <taxon>IRL clade</taxon>
        <taxon>Trifolieae</taxon>
        <taxon>Trifolium</taxon>
    </lineage>
</organism>
<comment type="caution">
    <text evidence="1">The sequence shown here is derived from an EMBL/GenBank/DDBJ whole genome shotgun (WGS) entry which is preliminary data.</text>
</comment>
<gene>
    <name evidence="1" type="ORF">MILVUS5_LOCUS6429</name>
</gene>
<evidence type="ECO:0000313" key="1">
    <source>
        <dbReference type="EMBL" id="CAJ2635826.1"/>
    </source>
</evidence>
<name>A0ACB0ITG4_TRIPR</name>
<sequence>CIGHVIFRGGANYFSAFPRLNVLAIFHFQILGEQNLCISSSTLVTLVIQALHKPENYSEIELSTPNLCTFVFVGTPFQIQCASHLRSIEHIKIYVHIFQNYAEAPSILLSWLLELSDVKWLEVDSITLQVLSLVPDLLKVKLNSCRNLKSLRVKMKNLTDRSSDSLMDAKLAQLPTMSQKEVAKLQEECKEGFSSIPDGIIDFLLQNSPSAKVNYWKGEQYFEFCILYFCFPCFFNYNLLTSLITCPLGGETIEFSSYIERTVIQIKL</sequence>
<dbReference type="EMBL" id="CASHSV030000002">
    <property type="protein sequence ID" value="CAJ2635826.1"/>
    <property type="molecule type" value="Genomic_DNA"/>
</dbReference>
<protein>
    <submittedName>
        <fullName evidence="1">Uncharacterized protein</fullName>
    </submittedName>
</protein>
<reference evidence="1" key="1">
    <citation type="submission" date="2023-10" db="EMBL/GenBank/DDBJ databases">
        <authorList>
            <person name="Rodriguez Cubillos JULIANA M."/>
            <person name="De Vega J."/>
        </authorList>
    </citation>
    <scope>NUCLEOTIDE SEQUENCE</scope>
</reference>